<evidence type="ECO:0000313" key="2">
    <source>
        <dbReference type="Proteomes" id="UP000686327"/>
    </source>
</evidence>
<sequence>MNNLSNADLTAILAAADAVISAMAGENDDVHPDNTSKMIALWDDLNDRQAPPAVVKAMARELLALREAGKEPVAYMYRDRLHKDARFSYESKLGNWSPEDISEYEITETKLYAAPQLPAVPEYPELLPCPVFLEPGFRFGKGVPTSSMLGALKRRAEHQAELDAMSPEAKAEYDASIKRLKSVLMPDGWVMVPEVPTEDMVINGFESDPDIGLGGDIDAQEAYEAMSGCQQAAHRAKLCWSAMIAAAPKPEPEPEPEPEPAAKK</sequence>
<dbReference type="RefSeq" id="WP_216374775.1">
    <property type="nucleotide sequence ID" value="NZ_JAGRYT010000012.1"/>
</dbReference>
<organism evidence="1 2">
    <name type="scientific">Cedecea davisae</name>
    <dbReference type="NCBI Taxonomy" id="158484"/>
    <lineage>
        <taxon>Bacteria</taxon>
        <taxon>Pseudomonadati</taxon>
        <taxon>Pseudomonadota</taxon>
        <taxon>Gammaproteobacteria</taxon>
        <taxon>Enterobacterales</taxon>
        <taxon>Enterobacteriaceae</taxon>
        <taxon>Cedecea</taxon>
    </lineage>
</organism>
<gene>
    <name evidence="1" type="ORF">KC222_04365</name>
</gene>
<protein>
    <submittedName>
        <fullName evidence="1">Uncharacterized protein</fullName>
    </submittedName>
</protein>
<name>A0ABS6DDN2_9ENTR</name>
<evidence type="ECO:0000313" key="1">
    <source>
        <dbReference type="EMBL" id="MBU4681243.1"/>
    </source>
</evidence>
<reference evidence="2" key="1">
    <citation type="submission" date="2023-07" db="EMBL/GenBank/DDBJ databases">
        <title>Cedecea davisae an AmpC producer and its therapeutic implications.</title>
        <authorList>
            <person name="Notter J."/>
        </authorList>
    </citation>
    <scope>NUCLEOTIDE SEQUENCE [LARGE SCALE GENOMIC DNA]</scope>
    <source>
        <strain evidence="2">1</strain>
    </source>
</reference>
<dbReference type="EMBL" id="JAGRYU010000008">
    <property type="protein sequence ID" value="MBU4681243.1"/>
    <property type="molecule type" value="Genomic_DNA"/>
</dbReference>
<proteinExistence type="predicted"/>
<keyword evidence="2" id="KW-1185">Reference proteome</keyword>
<dbReference type="Proteomes" id="UP000686327">
    <property type="component" value="Unassembled WGS sequence"/>
</dbReference>
<accession>A0ABS6DDN2</accession>
<comment type="caution">
    <text evidence="1">The sequence shown here is derived from an EMBL/GenBank/DDBJ whole genome shotgun (WGS) entry which is preliminary data.</text>
</comment>